<organism evidence="1 2">
    <name type="scientific">Hypoxylon rubiginosum</name>
    <dbReference type="NCBI Taxonomy" id="110542"/>
    <lineage>
        <taxon>Eukaryota</taxon>
        <taxon>Fungi</taxon>
        <taxon>Dikarya</taxon>
        <taxon>Ascomycota</taxon>
        <taxon>Pezizomycotina</taxon>
        <taxon>Sordariomycetes</taxon>
        <taxon>Xylariomycetidae</taxon>
        <taxon>Xylariales</taxon>
        <taxon>Hypoxylaceae</taxon>
        <taxon>Hypoxylon</taxon>
    </lineage>
</organism>
<reference evidence="1 2" key="1">
    <citation type="journal article" date="2022" name="New Phytol.">
        <title>Ecological generalism drives hyperdiversity of secondary metabolite gene clusters in xylarialean endophytes.</title>
        <authorList>
            <person name="Franco M.E.E."/>
            <person name="Wisecaver J.H."/>
            <person name="Arnold A.E."/>
            <person name="Ju Y.M."/>
            <person name="Slot J.C."/>
            <person name="Ahrendt S."/>
            <person name="Moore L.P."/>
            <person name="Eastman K.E."/>
            <person name="Scott K."/>
            <person name="Konkel Z."/>
            <person name="Mondo S.J."/>
            <person name="Kuo A."/>
            <person name="Hayes R.D."/>
            <person name="Haridas S."/>
            <person name="Andreopoulos B."/>
            <person name="Riley R."/>
            <person name="LaButti K."/>
            <person name="Pangilinan J."/>
            <person name="Lipzen A."/>
            <person name="Amirebrahimi M."/>
            <person name="Yan J."/>
            <person name="Adam C."/>
            <person name="Keymanesh K."/>
            <person name="Ng V."/>
            <person name="Louie K."/>
            <person name="Northen T."/>
            <person name="Drula E."/>
            <person name="Henrissat B."/>
            <person name="Hsieh H.M."/>
            <person name="Youens-Clark K."/>
            <person name="Lutzoni F."/>
            <person name="Miadlikowska J."/>
            <person name="Eastwood D.C."/>
            <person name="Hamelin R.C."/>
            <person name="Grigoriev I.V."/>
            <person name="U'Ren J.M."/>
        </authorList>
    </citation>
    <scope>NUCLEOTIDE SEQUENCE [LARGE SCALE GENOMIC DNA]</scope>
    <source>
        <strain evidence="1 2">ER1909</strain>
    </source>
</reference>
<dbReference type="EMBL" id="MU394286">
    <property type="protein sequence ID" value="KAI6091630.1"/>
    <property type="molecule type" value="Genomic_DNA"/>
</dbReference>
<evidence type="ECO:0000313" key="1">
    <source>
        <dbReference type="EMBL" id="KAI6091630.1"/>
    </source>
</evidence>
<comment type="caution">
    <text evidence="1">The sequence shown here is derived from an EMBL/GenBank/DDBJ whole genome shotgun (WGS) entry which is preliminary data.</text>
</comment>
<gene>
    <name evidence="1" type="ORF">F4821DRAFT_280770</name>
</gene>
<accession>A0ACC0DHE8</accession>
<protein>
    <submittedName>
        <fullName evidence="1">Uncharacterized protein</fullName>
    </submittedName>
</protein>
<proteinExistence type="predicted"/>
<name>A0ACC0DHE8_9PEZI</name>
<evidence type="ECO:0000313" key="2">
    <source>
        <dbReference type="Proteomes" id="UP001497680"/>
    </source>
</evidence>
<keyword evidence="2" id="KW-1185">Reference proteome</keyword>
<dbReference type="Proteomes" id="UP001497680">
    <property type="component" value="Unassembled WGS sequence"/>
</dbReference>
<sequence>MSTPPQQRKRPQTPTLPAQQTKKLRLAAEEAEEETRDTRLQQVDYSSKPANLEPLSGQTTLCRSSPESNDVSAGDNQEKQEPDHFEGEVEKDLTQRSYKLCGDDACIYMQALVAHRNGFITLEMPPYDSKPAPVTNHNCNCGFFKETKIVAICNTPNHWLCVYLDVQTHRGVVYDSLNDHLTISNVSHIHRFIQQLPEFCNDPERWQLDSGQCIQQKSGTDCGFYAIVFATYLILEIPIPTDDESGLLIALWRNIIHHFQESQCGNRDSAATLSLIPTSIEKPDAFGQLSPPQYDMPTSIFDESFKIRINYLSQLSDQAVRDWTARGRKIADFTRQLKAVRDIFDKLHQKRQEAISHLNEQIRIHEHEIACLEGTVSQEKERERHIEIEECTWFQNLLSDLAVWRKHKAALQRTRGYVEYMSTFHKCILWEDDRAKVERLQAECVKEIQANEMVKEGLAHCLAILR</sequence>